<dbReference type="Proteomes" id="UP000827721">
    <property type="component" value="Unassembled WGS sequence"/>
</dbReference>
<keyword evidence="2" id="KW-1133">Transmembrane helix</keyword>
<proteinExistence type="predicted"/>
<evidence type="ECO:0000313" key="4">
    <source>
        <dbReference type="Proteomes" id="UP000827721"/>
    </source>
</evidence>
<name>A0ABQ8HW23_9ROSI</name>
<keyword evidence="4" id="KW-1185">Reference proteome</keyword>
<organism evidence="3 4">
    <name type="scientific">Xanthoceras sorbifolium</name>
    <dbReference type="NCBI Taxonomy" id="99658"/>
    <lineage>
        <taxon>Eukaryota</taxon>
        <taxon>Viridiplantae</taxon>
        <taxon>Streptophyta</taxon>
        <taxon>Embryophyta</taxon>
        <taxon>Tracheophyta</taxon>
        <taxon>Spermatophyta</taxon>
        <taxon>Magnoliopsida</taxon>
        <taxon>eudicotyledons</taxon>
        <taxon>Gunneridae</taxon>
        <taxon>Pentapetalae</taxon>
        <taxon>rosids</taxon>
        <taxon>malvids</taxon>
        <taxon>Sapindales</taxon>
        <taxon>Sapindaceae</taxon>
        <taxon>Xanthoceroideae</taxon>
        <taxon>Xanthoceras</taxon>
    </lineage>
</organism>
<keyword evidence="2" id="KW-0812">Transmembrane</keyword>
<protein>
    <submittedName>
        <fullName evidence="3">Uncharacterized protein</fullName>
    </submittedName>
</protein>
<dbReference type="EMBL" id="JAFEMO010000006">
    <property type="protein sequence ID" value="KAH7568516.1"/>
    <property type="molecule type" value="Genomic_DNA"/>
</dbReference>
<sequence>MLIFRGPYIDIEIKHYMHIIRFYNYFNGYQPSGFRNVEGFVLSSVNSYIYIYIYIYRVIGASDEQSIEEHLVRVVVMKKLSCFACYVLPFLLLFTSSVIRQTPMILVIPDNPPAVLGDDEAAGHGDNNNSGRRWKVPGGDGPRWMQSTVLQATVPPDEEWKWSLFE</sequence>
<evidence type="ECO:0000256" key="2">
    <source>
        <dbReference type="SAM" id="Phobius"/>
    </source>
</evidence>
<keyword evidence="2" id="KW-0472">Membrane</keyword>
<feature type="transmembrane region" description="Helical" evidence="2">
    <location>
        <begin position="40"/>
        <end position="59"/>
    </location>
</feature>
<accession>A0ABQ8HW23</accession>
<evidence type="ECO:0000313" key="3">
    <source>
        <dbReference type="EMBL" id="KAH7568516.1"/>
    </source>
</evidence>
<comment type="caution">
    <text evidence="3">The sequence shown here is derived from an EMBL/GenBank/DDBJ whole genome shotgun (WGS) entry which is preliminary data.</text>
</comment>
<feature type="region of interest" description="Disordered" evidence="1">
    <location>
        <begin position="118"/>
        <end position="139"/>
    </location>
</feature>
<gene>
    <name evidence="3" type="ORF">JRO89_XS06G0009500</name>
</gene>
<reference evidence="3 4" key="1">
    <citation type="submission" date="2021-02" db="EMBL/GenBank/DDBJ databases">
        <title>Plant Genome Project.</title>
        <authorList>
            <person name="Zhang R.-G."/>
        </authorList>
    </citation>
    <scope>NUCLEOTIDE SEQUENCE [LARGE SCALE GENOMIC DNA]</scope>
    <source>
        <tissue evidence="3">Leaves</tissue>
    </source>
</reference>
<evidence type="ECO:0000256" key="1">
    <source>
        <dbReference type="SAM" id="MobiDB-lite"/>
    </source>
</evidence>
<feature type="transmembrane region" description="Helical" evidence="2">
    <location>
        <begin position="80"/>
        <end position="99"/>
    </location>
</feature>